<protein>
    <submittedName>
        <fullName evidence="1">Pseudouridylate synthase</fullName>
    </submittedName>
</protein>
<proteinExistence type="predicted"/>
<name>A0A364RD12_9BACT</name>
<dbReference type="OrthoDB" id="9807829at2"/>
<accession>A0A364RD12</accession>
<reference evidence="1 2" key="2">
    <citation type="submission" date="2018-07" db="EMBL/GenBank/DDBJ databases">
        <title>Pontibacter sp. 2b14 genomic sequence and assembly.</title>
        <authorList>
            <person name="Du Z.-J."/>
        </authorList>
    </citation>
    <scope>NUCLEOTIDE SEQUENCE [LARGE SCALE GENOMIC DNA]</scope>
    <source>
        <strain evidence="1 2">2b14</strain>
    </source>
</reference>
<sequence>MLPESACFIPFTSLPAAYTLPRKFTYPFRYQPHPLSLLAVAELQKYLKTDLAWEHNFGLNATETGKIIGKMFGVLVVQNAQNELGYLAAFSGKIAGSFHHAHFVPPVFDSLEEGSFLNLGMQALTELGKKIKALEEQKTEENSSQLSELYQTRKEASVALQGKLFDQFYFLNQMGETKSIRHIFQKQTNNNPPAGAGECAAPKLLQYAFQHNLKPVALAEFWWGQSPKTATWKHGHFYPACREKCEPILGHMLEGMQVDAAPVS</sequence>
<evidence type="ECO:0000313" key="2">
    <source>
        <dbReference type="Proteomes" id="UP000251692"/>
    </source>
</evidence>
<gene>
    <name evidence="1" type="ORF">DP923_14195</name>
</gene>
<organism evidence="1 2">
    <name type="scientific">Pontibacter arcticus</name>
    <dbReference type="NCBI Taxonomy" id="2080288"/>
    <lineage>
        <taxon>Bacteria</taxon>
        <taxon>Pseudomonadati</taxon>
        <taxon>Bacteroidota</taxon>
        <taxon>Cytophagia</taxon>
        <taxon>Cytophagales</taxon>
        <taxon>Hymenobacteraceae</taxon>
        <taxon>Pontibacter</taxon>
    </lineage>
</organism>
<keyword evidence="2" id="KW-1185">Reference proteome</keyword>
<dbReference type="EMBL" id="QMDV01000004">
    <property type="protein sequence ID" value="RAU82046.1"/>
    <property type="molecule type" value="Genomic_DNA"/>
</dbReference>
<reference evidence="1 2" key="1">
    <citation type="submission" date="2018-06" db="EMBL/GenBank/DDBJ databases">
        <authorList>
            <person name="Liu Z.-W."/>
        </authorList>
    </citation>
    <scope>NUCLEOTIDE SEQUENCE [LARGE SCALE GENOMIC DNA]</scope>
    <source>
        <strain evidence="1 2">2b14</strain>
    </source>
</reference>
<dbReference type="AlphaFoldDB" id="A0A364RD12"/>
<dbReference type="Proteomes" id="UP000251692">
    <property type="component" value="Unassembled WGS sequence"/>
</dbReference>
<evidence type="ECO:0000313" key="1">
    <source>
        <dbReference type="EMBL" id="RAU82046.1"/>
    </source>
</evidence>
<comment type="caution">
    <text evidence="1">The sequence shown here is derived from an EMBL/GenBank/DDBJ whole genome shotgun (WGS) entry which is preliminary data.</text>
</comment>